<feature type="transmembrane region" description="Helical" evidence="7">
    <location>
        <begin position="294"/>
        <end position="317"/>
    </location>
</feature>
<dbReference type="RefSeq" id="WP_012816315.1">
    <property type="nucleotide sequence ID" value="NC_013315.1"/>
</dbReference>
<dbReference type="EMBL" id="FN538970">
    <property type="protein sequence ID" value="CBA64731.1"/>
    <property type="molecule type" value="Genomic_DNA"/>
</dbReference>
<keyword evidence="6 7" id="KW-0472">Membrane</keyword>
<comment type="subcellular location">
    <subcellularLocation>
        <location evidence="1">Cell membrane</location>
        <topology evidence="1">Multi-pass membrane protein</topology>
    </subcellularLocation>
</comment>
<reference evidence="8 9" key="1">
    <citation type="journal article" date="2009" name="Genome Biol.">
        <title>Comparative genome and phenotypic analysis of Clostridium difficile 027 strains provides insight into the evolution of a hypervirulent bacterium.</title>
        <authorList>
            <person name="Stabler R.A."/>
            <person name="He M."/>
            <person name="Dawson L."/>
            <person name="Martin M."/>
            <person name="Valiente E."/>
            <person name="Corton C."/>
            <person name="Lawley T.D."/>
            <person name="Sebaihia M."/>
            <person name="Quail M.A."/>
            <person name="Rose G."/>
            <person name="Gerding D.N."/>
            <person name="Gibert M."/>
            <person name="Popoff M.R."/>
            <person name="Parkhill J."/>
            <person name="Dougan G."/>
            <person name="Wren B.W."/>
        </authorList>
    </citation>
    <scope>NUCLEOTIDE SEQUENCE [LARGE SCALE GENOMIC DNA]</scope>
    <source>
        <strain evidence="8 9">CD196</strain>
    </source>
</reference>
<sequence>MSLNKFEIGGITVKKKIGFWDLVFMNISALFGIRWIAKSTASSFGLGLGSIPVWLLFAFIFFVPASLICAELAATYPKDGGLGEWVKQAYGEKWGFMVSWLNWTSKIFWYSSFLTFLAINIAYMLGNPDLSNNKMFILALSLIIFWLLSLVSTRGMAFGKFFTNTGALGSTIPAILLIVMAFMSVVILKKAPSASIYTIQNIIPKIDANSLVSISAIIFALSGAETTANFITEMDNAKKNFPKAILTVAVLIGGIYILGSVAITMILPPDKIAASTGILDALAKVAQDLGIGSWFIRIVAFGITLSVLGALILYIAGPVKMLFGNVREGVFPKQLTVTNKYNIPSNAVIVQAIIVSLLLVGTNLLPSVDNIYNVLVTMTALTALFPYVLLFTSYIRLRKTRPNEERPYSIAKSDSVCINIARMVLVVTVVGILFSTAPVMETLKDNIIYEIEMIGGGLFVIITGLMLWKNYEKKISNNSGR</sequence>
<evidence type="ECO:0000256" key="2">
    <source>
        <dbReference type="ARBA" id="ARBA00022448"/>
    </source>
</evidence>
<dbReference type="Pfam" id="PF13520">
    <property type="entry name" value="AA_permease_2"/>
    <property type="match status" value="1"/>
</dbReference>
<keyword evidence="5 7" id="KW-1133">Transmembrane helix</keyword>
<keyword evidence="4 7" id="KW-0812">Transmembrane</keyword>
<dbReference type="PIRSF" id="PIRSF006060">
    <property type="entry name" value="AA_transporter"/>
    <property type="match status" value="1"/>
</dbReference>
<evidence type="ECO:0000256" key="7">
    <source>
        <dbReference type="SAM" id="Phobius"/>
    </source>
</evidence>
<dbReference type="GO" id="GO:0005886">
    <property type="term" value="C:plasma membrane"/>
    <property type="evidence" value="ECO:0007669"/>
    <property type="project" value="UniProtKB-SubCell"/>
</dbReference>
<dbReference type="Gene3D" id="1.20.1740.10">
    <property type="entry name" value="Amino acid/polyamine transporter I"/>
    <property type="match status" value="1"/>
</dbReference>
<evidence type="ECO:0000256" key="5">
    <source>
        <dbReference type="ARBA" id="ARBA00022989"/>
    </source>
</evidence>
<protein>
    <submittedName>
        <fullName evidence="8">Amino acid permease family protein</fullName>
    </submittedName>
</protein>
<feature type="transmembrane region" description="Helical" evidence="7">
    <location>
        <begin position="17"/>
        <end position="37"/>
    </location>
</feature>
<dbReference type="PANTHER" id="PTHR42770:SF15">
    <property type="entry name" value="GLUTAMATE_GAMMA-AMINOBUTYRATE ANTIPORTER-RELATED"/>
    <property type="match status" value="1"/>
</dbReference>
<dbReference type="PANTHER" id="PTHR42770">
    <property type="entry name" value="AMINO ACID TRANSPORTER-RELATED"/>
    <property type="match status" value="1"/>
</dbReference>
<feature type="transmembrane region" description="Helical" evidence="7">
    <location>
        <begin position="244"/>
        <end position="267"/>
    </location>
</feature>
<feature type="transmembrane region" description="Helical" evidence="7">
    <location>
        <begin position="343"/>
        <end position="365"/>
    </location>
</feature>
<keyword evidence="2" id="KW-0813">Transport</keyword>
<feature type="transmembrane region" description="Helical" evidence="7">
    <location>
        <begin position="167"/>
        <end position="188"/>
    </location>
</feature>
<feature type="transmembrane region" description="Helical" evidence="7">
    <location>
        <begin position="137"/>
        <end position="155"/>
    </location>
</feature>
<proteinExistence type="predicted"/>
<evidence type="ECO:0000256" key="6">
    <source>
        <dbReference type="ARBA" id="ARBA00023136"/>
    </source>
</evidence>
<organism evidence="8 9">
    <name type="scientific">Clostridioides difficile (strain CD196)</name>
    <name type="common">Peptoclostridium difficile</name>
    <dbReference type="NCBI Taxonomy" id="645462"/>
    <lineage>
        <taxon>Bacteria</taxon>
        <taxon>Bacillati</taxon>
        <taxon>Bacillota</taxon>
        <taxon>Clostridia</taxon>
        <taxon>Peptostreptococcales</taxon>
        <taxon>Peptostreptococcaceae</taxon>
        <taxon>Clostridioides</taxon>
    </lineage>
</organism>
<dbReference type="InterPro" id="IPR002293">
    <property type="entry name" value="AA/rel_permease1"/>
</dbReference>
<dbReference type="InterPro" id="IPR050367">
    <property type="entry name" value="APC_superfamily"/>
</dbReference>
<name>A0A0H3NE66_CLODC</name>
<dbReference type="AlphaFoldDB" id="A0A0H3NE66"/>
<accession>A0A0H3NE66</accession>
<dbReference type="GO" id="GO:0022857">
    <property type="term" value="F:transmembrane transporter activity"/>
    <property type="evidence" value="ECO:0007669"/>
    <property type="project" value="InterPro"/>
</dbReference>
<keyword evidence="3" id="KW-1003">Cell membrane</keyword>
<evidence type="ECO:0000256" key="1">
    <source>
        <dbReference type="ARBA" id="ARBA00004651"/>
    </source>
</evidence>
<feature type="transmembrane region" description="Helical" evidence="7">
    <location>
        <begin position="416"/>
        <end position="435"/>
    </location>
</feature>
<dbReference type="KEGG" id="cdc:CD196_2468"/>
<dbReference type="HOGENOM" id="CLU_020854_4_2_9"/>
<feature type="transmembrane region" description="Helical" evidence="7">
    <location>
        <begin position="44"/>
        <end position="68"/>
    </location>
</feature>
<feature type="transmembrane region" description="Helical" evidence="7">
    <location>
        <begin position="107"/>
        <end position="125"/>
    </location>
</feature>
<evidence type="ECO:0000256" key="3">
    <source>
        <dbReference type="ARBA" id="ARBA00022475"/>
    </source>
</evidence>
<evidence type="ECO:0000256" key="4">
    <source>
        <dbReference type="ARBA" id="ARBA00022692"/>
    </source>
</evidence>
<evidence type="ECO:0000313" key="9">
    <source>
        <dbReference type="Proteomes" id="UP000002068"/>
    </source>
</evidence>
<feature type="transmembrane region" description="Helical" evidence="7">
    <location>
        <begin position="447"/>
        <end position="468"/>
    </location>
</feature>
<evidence type="ECO:0000313" key="8">
    <source>
        <dbReference type="EMBL" id="CBA64731.1"/>
    </source>
</evidence>
<feature type="transmembrane region" description="Helical" evidence="7">
    <location>
        <begin position="371"/>
        <end position="395"/>
    </location>
</feature>
<dbReference type="Proteomes" id="UP000002068">
    <property type="component" value="Chromosome"/>
</dbReference>
<gene>
    <name evidence="8" type="ordered locus">CD196_2468</name>
</gene>